<evidence type="ECO:0000256" key="5">
    <source>
        <dbReference type="NCBIfam" id="TIGR00658"/>
    </source>
</evidence>
<dbReference type="SUPFAM" id="SSF53671">
    <property type="entry name" value="Aspartate/ornithine carbamoyltransferase"/>
    <property type="match status" value="1"/>
</dbReference>
<dbReference type="GO" id="GO:0042450">
    <property type="term" value="P:L-arginine biosynthetic process via ornithine"/>
    <property type="evidence" value="ECO:0007669"/>
    <property type="project" value="UniProtKB-UniRule"/>
</dbReference>
<comment type="catalytic activity">
    <reaction evidence="4">
        <text>carbamoyl phosphate + L-ornithine = L-citrulline + phosphate + H(+)</text>
        <dbReference type="Rhea" id="RHEA:19513"/>
        <dbReference type="ChEBI" id="CHEBI:15378"/>
        <dbReference type="ChEBI" id="CHEBI:43474"/>
        <dbReference type="ChEBI" id="CHEBI:46911"/>
        <dbReference type="ChEBI" id="CHEBI:57743"/>
        <dbReference type="ChEBI" id="CHEBI:58228"/>
        <dbReference type="EC" id="2.1.3.3"/>
    </reaction>
</comment>
<dbReference type="NCBIfam" id="TIGR00658">
    <property type="entry name" value="orni_carb_tr"/>
    <property type="match status" value="1"/>
</dbReference>
<dbReference type="GO" id="GO:0004585">
    <property type="term" value="F:ornithine carbamoyltransferase activity"/>
    <property type="evidence" value="ECO:0007669"/>
    <property type="project" value="UniProtKB-UniRule"/>
</dbReference>
<comment type="similarity">
    <text evidence="1">Belongs to the aspartate/ornithine carbamoyltransferase superfamily. OTCase family.</text>
</comment>
<feature type="domain" description="Aspartate/ornithine carbamoyltransferase carbamoyl-P binding" evidence="8">
    <location>
        <begin position="12"/>
        <end position="149"/>
    </location>
</feature>
<evidence type="ECO:0000259" key="7">
    <source>
        <dbReference type="Pfam" id="PF00185"/>
    </source>
</evidence>
<evidence type="ECO:0000256" key="6">
    <source>
        <dbReference type="RuleBase" id="RU003634"/>
    </source>
</evidence>
<reference evidence="9 10" key="1">
    <citation type="submission" date="2014-08" db="EMBL/GenBank/DDBJ databases">
        <title>Genomic and Phenotypic Diversity of Colwellia psychrerythraea strains from Disparate Marine Basins.</title>
        <authorList>
            <person name="Techtmann S.M."/>
            <person name="Stelling S.C."/>
            <person name="Utturkar S.M."/>
            <person name="Alshibli N."/>
            <person name="Harris A."/>
            <person name="Brown S.D."/>
            <person name="Hazen T.C."/>
        </authorList>
    </citation>
    <scope>NUCLEOTIDE SEQUENCE [LARGE SCALE GENOMIC DNA]</scope>
    <source>
        <strain evidence="9 10">ND2E</strain>
    </source>
</reference>
<feature type="domain" description="Aspartate/ornithine carbamoyltransferase Asp/Orn-binding" evidence="7">
    <location>
        <begin position="156"/>
        <end position="309"/>
    </location>
</feature>
<keyword evidence="3 6" id="KW-0808">Transferase</keyword>
<dbReference type="Gene3D" id="3.40.50.1370">
    <property type="entry name" value="Aspartate/ornithine carbamoyltransferase"/>
    <property type="match status" value="2"/>
</dbReference>
<dbReference type="Proteomes" id="UP000029843">
    <property type="component" value="Unassembled WGS sequence"/>
</dbReference>
<dbReference type="GO" id="GO:0016597">
    <property type="term" value="F:amino acid binding"/>
    <property type="evidence" value="ECO:0007669"/>
    <property type="project" value="InterPro"/>
</dbReference>
<dbReference type="FunFam" id="3.40.50.1370:FF:000008">
    <property type="entry name" value="Ornithine carbamoyltransferase"/>
    <property type="match status" value="1"/>
</dbReference>
<dbReference type="PANTHER" id="PTHR45753:SF3">
    <property type="entry name" value="ORNITHINE TRANSCARBAMYLASE, MITOCHONDRIAL"/>
    <property type="match status" value="1"/>
</dbReference>
<name>A0A099KDQ8_COLPS</name>
<evidence type="ECO:0000313" key="10">
    <source>
        <dbReference type="Proteomes" id="UP000029843"/>
    </source>
</evidence>
<accession>A0A099KDQ8</accession>
<dbReference type="PATRIC" id="fig|28229.4.peg.3370"/>
<protein>
    <recommendedName>
        <fullName evidence="2 5">Ornithine carbamoyltransferase</fullName>
        <ecNumber evidence="2 5">2.1.3.3</ecNumber>
    </recommendedName>
</protein>
<dbReference type="NCBIfam" id="NF001986">
    <property type="entry name" value="PRK00779.1"/>
    <property type="match status" value="1"/>
</dbReference>
<dbReference type="OrthoDB" id="9802587at2"/>
<evidence type="ECO:0000256" key="3">
    <source>
        <dbReference type="ARBA" id="ARBA00022679"/>
    </source>
</evidence>
<dbReference type="Pfam" id="PF02729">
    <property type="entry name" value="OTCace_N"/>
    <property type="match status" value="1"/>
</dbReference>
<evidence type="ECO:0000256" key="2">
    <source>
        <dbReference type="ARBA" id="ARBA00013007"/>
    </source>
</evidence>
<evidence type="ECO:0000259" key="8">
    <source>
        <dbReference type="Pfam" id="PF02729"/>
    </source>
</evidence>
<gene>
    <name evidence="9" type="ORF">ND2E_4031</name>
</gene>
<dbReference type="NCBIfam" id="NF011380">
    <property type="entry name" value="PRK14805.1"/>
    <property type="match status" value="1"/>
</dbReference>
<dbReference type="InterPro" id="IPR006132">
    <property type="entry name" value="Asp/Orn_carbamoyltranf_P-bd"/>
</dbReference>
<dbReference type="InterPro" id="IPR006130">
    <property type="entry name" value="Asp/Orn_carbamoylTrfase"/>
</dbReference>
<evidence type="ECO:0000313" key="9">
    <source>
        <dbReference type="EMBL" id="KGJ88496.1"/>
    </source>
</evidence>
<proteinExistence type="inferred from homology"/>
<dbReference type="InterPro" id="IPR036901">
    <property type="entry name" value="Asp/Orn_carbamoylTrfase_sf"/>
</dbReference>
<comment type="caution">
    <text evidence="9">The sequence shown here is derived from an EMBL/GenBank/DDBJ whole genome shotgun (WGS) entry which is preliminary data.</text>
</comment>
<dbReference type="PANTHER" id="PTHR45753">
    <property type="entry name" value="ORNITHINE CARBAMOYLTRANSFERASE, MITOCHONDRIAL"/>
    <property type="match status" value="1"/>
</dbReference>
<dbReference type="Pfam" id="PF00185">
    <property type="entry name" value="OTCace"/>
    <property type="match status" value="1"/>
</dbReference>
<dbReference type="AlphaFoldDB" id="A0A099KDQ8"/>
<evidence type="ECO:0000256" key="1">
    <source>
        <dbReference type="ARBA" id="ARBA00007805"/>
    </source>
</evidence>
<dbReference type="PRINTS" id="PR00100">
    <property type="entry name" value="AOTCASE"/>
</dbReference>
<dbReference type="PRINTS" id="PR00102">
    <property type="entry name" value="OTCASE"/>
</dbReference>
<dbReference type="EC" id="2.1.3.3" evidence="2 5"/>
<dbReference type="InterPro" id="IPR006131">
    <property type="entry name" value="Asp_carbamoyltransf_Asp/Orn-bd"/>
</dbReference>
<dbReference type="InterPro" id="IPR002292">
    <property type="entry name" value="Orn/put_carbamltrans"/>
</dbReference>
<sequence length="313" mass="34264">MSTNVALQQLNNFLADDQLNKSELLALIELAINIKQNPADYSQVLAGKSVAMIFEKPSLRTHVSFDMGISKLGGHALYLGQQNGKLGERERVSDYAKNLSCFADAIVARVFSHDSIQGLAAHASVPVINALCDVYHPCQALADFVTLSETYPDLSQVKLAYVGDGNNVSNSLMIMAAILGVDFTLISPKGHEAKADIVEKTKQLAKESGCQLVLTNDIDAIGKQDVIYTDTWVSMGDEDSSKKAEILAKFAPYQVNHDLMEKAQATMVLHCQPAHLEEEITTELFDSDLSKVFQQAENRMWAQNAVLVALFSK</sequence>
<organism evidence="9 10">
    <name type="scientific">Colwellia psychrerythraea</name>
    <name type="common">Vibrio psychroerythus</name>
    <dbReference type="NCBI Taxonomy" id="28229"/>
    <lineage>
        <taxon>Bacteria</taxon>
        <taxon>Pseudomonadati</taxon>
        <taxon>Pseudomonadota</taxon>
        <taxon>Gammaproteobacteria</taxon>
        <taxon>Alteromonadales</taxon>
        <taxon>Colwelliaceae</taxon>
        <taxon>Colwellia</taxon>
    </lineage>
</organism>
<dbReference type="EMBL" id="JQED01000046">
    <property type="protein sequence ID" value="KGJ88496.1"/>
    <property type="molecule type" value="Genomic_DNA"/>
</dbReference>
<evidence type="ECO:0000256" key="4">
    <source>
        <dbReference type="ARBA" id="ARBA00048772"/>
    </source>
</evidence>
<dbReference type="GO" id="GO:0019240">
    <property type="term" value="P:citrulline biosynthetic process"/>
    <property type="evidence" value="ECO:0007669"/>
    <property type="project" value="TreeGrafter"/>
</dbReference>